<dbReference type="AlphaFoldDB" id="A0AAV7D612"/>
<dbReference type="EMBL" id="WNYA01000001">
    <property type="protein sequence ID" value="KAG8592171.1"/>
    <property type="molecule type" value="Genomic_DNA"/>
</dbReference>
<evidence type="ECO:0000313" key="17">
    <source>
        <dbReference type="Proteomes" id="UP000824782"/>
    </source>
</evidence>
<organism evidence="16 17">
    <name type="scientific">Engystomops pustulosus</name>
    <name type="common">Tungara frog</name>
    <name type="synonym">Physalaemus pustulosus</name>
    <dbReference type="NCBI Taxonomy" id="76066"/>
    <lineage>
        <taxon>Eukaryota</taxon>
        <taxon>Metazoa</taxon>
        <taxon>Chordata</taxon>
        <taxon>Craniata</taxon>
        <taxon>Vertebrata</taxon>
        <taxon>Euteleostomi</taxon>
        <taxon>Amphibia</taxon>
        <taxon>Batrachia</taxon>
        <taxon>Anura</taxon>
        <taxon>Neobatrachia</taxon>
        <taxon>Hyloidea</taxon>
        <taxon>Leptodactylidae</taxon>
        <taxon>Leiuperinae</taxon>
        <taxon>Engystomops</taxon>
    </lineage>
</organism>
<name>A0AAV7D612_ENGPU</name>
<evidence type="ECO:0000256" key="5">
    <source>
        <dbReference type="ARBA" id="ARBA00022737"/>
    </source>
</evidence>
<protein>
    <recommendedName>
        <fullName evidence="15">C2H2-type domain-containing protein</fullName>
    </recommendedName>
</protein>
<evidence type="ECO:0000256" key="13">
    <source>
        <dbReference type="PROSITE-ProRule" id="PRU00042"/>
    </source>
</evidence>
<keyword evidence="7" id="KW-0862">Zinc</keyword>
<dbReference type="FunFam" id="3.30.160.60:FF:002716">
    <property type="entry name" value="Zinc finger protein 212"/>
    <property type="match status" value="2"/>
</dbReference>
<dbReference type="PANTHER" id="PTHR24394">
    <property type="entry name" value="ZINC FINGER PROTEIN"/>
    <property type="match status" value="1"/>
</dbReference>
<dbReference type="FunFam" id="3.30.160.60:FF:002343">
    <property type="entry name" value="Zinc finger protein 33A"/>
    <property type="match status" value="1"/>
</dbReference>
<feature type="domain" description="C2H2-type" evidence="15">
    <location>
        <begin position="371"/>
        <end position="398"/>
    </location>
</feature>
<feature type="compositionally biased region" description="Basic and acidic residues" evidence="14">
    <location>
        <begin position="105"/>
        <end position="115"/>
    </location>
</feature>
<comment type="subcellular location">
    <subcellularLocation>
        <location evidence="2">Nucleus</location>
    </subcellularLocation>
</comment>
<evidence type="ECO:0000313" key="16">
    <source>
        <dbReference type="EMBL" id="KAG8592171.1"/>
    </source>
</evidence>
<dbReference type="SMART" id="SM00355">
    <property type="entry name" value="ZnF_C2H2"/>
    <property type="match status" value="8"/>
</dbReference>
<evidence type="ECO:0000256" key="9">
    <source>
        <dbReference type="ARBA" id="ARBA00023015"/>
    </source>
</evidence>
<dbReference type="PROSITE" id="PS50157">
    <property type="entry name" value="ZINC_FINGER_C2H2_2"/>
    <property type="match status" value="8"/>
</dbReference>
<comment type="caution">
    <text evidence="16">The sequence shown here is derived from an EMBL/GenBank/DDBJ whole genome shotgun (WGS) entry which is preliminary data.</text>
</comment>
<feature type="domain" description="C2H2-type" evidence="15">
    <location>
        <begin position="399"/>
        <end position="426"/>
    </location>
</feature>
<evidence type="ECO:0000256" key="2">
    <source>
        <dbReference type="ARBA" id="ARBA00004123"/>
    </source>
</evidence>
<dbReference type="FunFam" id="3.30.160.60:FF:000065">
    <property type="entry name" value="B-cell CLL/lymphoma 6, member B"/>
    <property type="match status" value="1"/>
</dbReference>
<feature type="domain" description="C2H2-type" evidence="15">
    <location>
        <begin position="231"/>
        <end position="258"/>
    </location>
</feature>
<evidence type="ECO:0000256" key="12">
    <source>
        <dbReference type="ARBA" id="ARBA00023242"/>
    </source>
</evidence>
<evidence type="ECO:0000256" key="7">
    <source>
        <dbReference type="ARBA" id="ARBA00022833"/>
    </source>
</evidence>
<keyword evidence="8" id="KW-0832">Ubl conjugation</keyword>
<evidence type="ECO:0000256" key="11">
    <source>
        <dbReference type="ARBA" id="ARBA00023163"/>
    </source>
</evidence>
<evidence type="ECO:0000256" key="8">
    <source>
        <dbReference type="ARBA" id="ARBA00022843"/>
    </source>
</evidence>
<feature type="compositionally biased region" description="Basic and acidic residues" evidence="14">
    <location>
        <begin position="81"/>
        <end position="91"/>
    </location>
</feature>
<feature type="compositionally biased region" description="Polar residues" evidence="14">
    <location>
        <begin position="93"/>
        <end position="103"/>
    </location>
</feature>
<evidence type="ECO:0000256" key="6">
    <source>
        <dbReference type="ARBA" id="ARBA00022771"/>
    </source>
</evidence>
<proteinExistence type="predicted"/>
<keyword evidence="3" id="KW-1017">Isopeptide bond</keyword>
<comment type="function">
    <text evidence="1">May be involved in transcriptional regulation.</text>
</comment>
<evidence type="ECO:0000256" key="3">
    <source>
        <dbReference type="ARBA" id="ARBA00022499"/>
    </source>
</evidence>
<gene>
    <name evidence="16" type="ORF">GDO81_000427</name>
</gene>
<feature type="domain" description="C2H2-type" evidence="15">
    <location>
        <begin position="343"/>
        <end position="370"/>
    </location>
</feature>
<keyword evidence="11" id="KW-0804">Transcription</keyword>
<dbReference type="PANTHER" id="PTHR24394:SF48">
    <property type="entry name" value="ZINC FINGER PROTEIN 771"/>
    <property type="match status" value="1"/>
</dbReference>
<keyword evidence="12" id="KW-0539">Nucleus</keyword>
<evidence type="ECO:0000256" key="1">
    <source>
        <dbReference type="ARBA" id="ARBA00003767"/>
    </source>
</evidence>
<keyword evidence="9" id="KW-0805">Transcription regulation</keyword>
<dbReference type="SUPFAM" id="SSF57667">
    <property type="entry name" value="beta-beta-alpha zinc fingers"/>
    <property type="match status" value="4"/>
</dbReference>
<dbReference type="InterPro" id="IPR013087">
    <property type="entry name" value="Znf_C2H2_type"/>
</dbReference>
<keyword evidence="10" id="KW-0238">DNA-binding</keyword>
<dbReference type="FunFam" id="3.30.160.60:FF:001009">
    <property type="entry name" value="Zinc finger protein 26"/>
    <property type="match status" value="1"/>
</dbReference>
<evidence type="ECO:0000256" key="14">
    <source>
        <dbReference type="SAM" id="MobiDB-lite"/>
    </source>
</evidence>
<feature type="domain" description="C2H2-type" evidence="15">
    <location>
        <begin position="315"/>
        <end position="342"/>
    </location>
</feature>
<dbReference type="GO" id="GO:0005634">
    <property type="term" value="C:nucleus"/>
    <property type="evidence" value="ECO:0007669"/>
    <property type="project" value="UniProtKB-SubCell"/>
</dbReference>
<feature type="domain" description="C2H2-type" evidence="15">
    <location>
        <begin position="259"/>
        <end position="286"/>
    </location>
</feature>
<dbReference type="FunFam" id="3.30.160.60:FF:000557">
    <property type="entry name" value="zinc finger and SCAN domain-containing protein 29"/>
    <property type="match status" value="1"/>
</dbReference>
<dbReference type="FunFam" id="3.30.160.60:FF:001119">
    <property type="entry name" value="zinc finger protein 408"/>
    <property type="match status" value="1"/>
</dbReference>
<dbReference type="InterPro" id="IPR036236">
    <property type="entry name" value="Znf_C2H2_sf"/>
</dbReference>
<evidence type="ECO:0000256" key="4">
    <source>
        <dbReference type="ARBA" id="ARBA00022723"/>
    </source>
</evidence>
<feature type="domain" description="C2H2-type" evidence="15">
    <location>
        <begin position="287"/>
        <end position="314"/>
    </location>
</feature>
<accession>A0AAV7D612</accession>
<dbReference type="Pfam" id="PF00096">
    <property type="entry name" value="zf-C2H2"/>
    <property type="match status" value="8"/>
</dbReference>
<keyword evidence="6 13" id="KW-0863">Zinc-finger</keyword>
<keyword evidence="5" id="KW-0677">Repeat</keyword>
<dbReference type="FunFam" id="3.30.160.60:FF:001910">
    <property type="entry name" value="zinc finger protein 420 isoform X3"/>
    <property type="match status" value="1"/>
</dbReference>
<feature type="domain" description="C2H2-type" evidence="15">
    <location>
        <begin position="203"/>
        <end position="230"/>
    </location>
</feature>
<dbReference type="GO" id="GO:0003677">
    <property type="term" value="F:DNA binding"/>
    <property type="evidence" value="ECO:0007669"/>
    <property type="project" value="UniProtKB-KW"/>
</dbReference>
<evidence type="ECO:0000259" key="15">
    <source>
        <dbReference type="PROSITE" id="PS50157"/>
    </source>
</evidence>
<keyword evidence="17" id="KW-1185">Reference proteome</keyword>
<dbReference type="Gene3D" id="3.30.160.60">
    <property type="entry name" value="Classic Zinc Finger"/>
    <property type="match status" value="8"/>
</dbReference>
<keyword evidence="4" id="KW-0479">Metal-binding</keyword>
<dbReference type="PROSITE" id="PS00028">
    <property type="entry name" value="ZINC_FINGER_C2H2_1"/>
    <property type="match status" value="8"/>
</dbReference>
<dbReference type="GO" id="GO:0000981">
    <property type="term" value="F:DNA-binding transcription factor activity, RNA polymerase II-specific"/>
    <property type="evidence" value="ECO:0007669"/>
    <property type="project" value="TreeGrafter"/>
</dbReference>
<feature type="region of interest" description="Disordered" evidence="14">
    <location>
        <begin position="64"/>
        <end position="117"/>
    </location>
</feature>
<sequence length="437" mass="49892">MLLRRKRTQSRIQENCNEQEILELTNKIIQLLSGEAEDLIDIKVEVLEKEELFVCDQKFEEEIKTDESPRCPSPLHVQDPSNKEHNRKDADNNIAQNRSTANHYQKIDPTCKQEDIPTDISTADGHYRIDTHEESFMLPSKHGTEDIILQCSPSQNAHLTPAGSGSPCPNTTDSSEEMYIPLRDEYSITVTLQQENPEEEKPYNCPECGKRFTKKSSLSRHQIIHVGEKPFSCALCSKSFARKSTLVEHEKTHTCEKPYSCSDCGKCFGRKANLVDHRRIHTGEKSFLCPVCGKCFTNKTILVRHQKSHSGEKPFSCLECGKRFGHKSVLVKHQIVHTGEKPYPCSECGKCFTQKGNLMEHQKIHTGERPFFCSYCGKYFTNRAVLMRHQATHAKQRPFSCSGCGKCFMHKAYLIKHERSHMVQEILSCKDSVNVNL</sequence>
<evidence type="ECO:0000256" key="10">
    <source>
        <dbReference type="ARBA" id="ARBA00023125"/>
    </source>
</evidence>
<dbReference type="GO" id="GO:0008270">
    <property type="term" value="F:zinc ion binding"/>
    <property type="evidence" value="ECO:0007669"/>
    <property type="project" value="UniProtKB-KW"/>
</dbReference>
<dbReference type="Proteomes" id="UP000824782">
    <property type="component" value="Unassembled WGS sequence"/>
</dbReference>
<reference evidence="16" key="1">
    <citation type="thesis" date="2020" institute="ProQuest LLC" country="789 East Eisenhower Parkway, Ann Arbor, MI, USA">
        <title>Comparative Genomics and Chromosome Evolution.</title>
        <authorList>
            <person name="Mudd A.B."/>
        </authorList>
    </citation>
    <scope>NUCLEOTIDE SEQUENCE</scope>
    <source>
        <strain evidence="16">237g6f4</strain>
        <tissue evidence="16">Blood</tissue>
    </source>
</reference>